<accession>A0A0A7RF45</accession>
<keyword evidence="1" id="KW-0472">Membrane</keyword>
<sequence length="170" mass="19989">MEIFLNFWILPILFILHDFEEIICVPLWKRRHQQLLANMEKPFFGRVTNGQAFSVGVLEEMLILIVVSIICSLSHNYTLYLAFIIVYTFHFVMHYKMCFSIKSYVPGVVSATIQLPFMIWLITSYWTLSQASILNLIIYLVPAFFIVFINLLIMHKLMPVIQKKFLAYAK</sequence>
<keyword evidence="1" id="KW-1133">Transmembrane helix</keyword>
<name>A0A0A7RF45_9LACO</name>
<dbReference type="AlphaFoldDB" id="A0A0A7RF45"/>
<evidence type="ECO:0000256" key="1">
    <source>
        <dbReference type="SAM" id="Phobius"/>
    </source>
</evidence>
<feature type="transmembrane region" description="Helical" evidence="1">
    <location>
        <begin position="107"/>
        <end position="127"/>
    </location>
</feature>
<dbReference type="Pfam" id="PF13787">
    <property type="entry name" value="HXXEE"/>
    <property type="match status" value="1"/>
</dbReference>
<proteinExistence type="predicted"/>
<evidence type="ECO:0008006" key="3">
    <source>
        <dbReference type="Google" id="ProtNLM"/>
    </source>
</evidence>
<organism evidence="2">
    <name type="scientific">Liquorilactobacillus capillatus</name>
    <dbReference type="NCBI Taxonomy" id="480931"/>
    <lineage>
        <taxon>Bacteria</taxon>
        <taxon>Bacillati</taxon>
        <taxon>Bacillota</taxon>
        <taxon>Bacilli</taxon>
        <taxon>Lactobacillales</taxon>
        <taxon>Lactobacillaceae</taxon>
        <taxon>Liquorilactobacillus</taxon>
    </lineage>
</organism>
<feature type="transmembrane region" description="Helical" evidence="1">
    <location>
        <begin position="133"/>
        <end position="154"/>
    </location>
</feature>
<evidence type="ECO:0000313" key="2">
    <source>
        <dbReference type="EMBL" id="AJA33847.1"/>
    </source>
</evidence>
<protein>
    <recommendedName>
        <fullName evidence="3">HXXEE domain-containing protein</fullName>
    </recommendedName>
</protein>
<reference evidence="2" key="1">
    <citation type="journal article" date="2014" name="Appl. Environ. Microbiol.">
        <title>Detection and genomic characterization of motility in Lactobacillus curvatus: confirmation of motility in a species outside the Lactobacillus salivarius clade.</title>
        <authorList>
            <person name="Cousin F.J."/>
            <person name="Lynch S.M."/>
            <person name="Harris H.M."/>
            <person name="McCann A."/>
            <person name="Lynch D.B."/>
            <person name="Neville B.A."/>
            <person name="Irisawa T."/>
            <person name="Okada S."/>
            <person name="Endo A."/>
            <person name="O'Toole P.W."/>
        </authorList>
    </citation>
    <scope>NUCLEOTIDE SEQUENCE</scope>
    <source>
        <strain evidence="2">DSM 19910</strain>
    </source>
</reference>
<dbReference type="InterPro" id="IPR025671">
    <property type="entry name" value="HXXEE"/>
</dbReference>
<dbReference type="EMBL" id="KM886862">
    <property type="protein sequence ID" value="AJA33847.1"/>
    <property type="molecule type" value="Genomic_DNA"/>
</dbReference>
<keyword evidence="1" id="KW-0812">Transmembrane</keyword>